<feature type="region of interest" description="Disordered" evidence="1">
    <location>
        <begin position="34"/>
        <end position="53"/>
    </location>
</feature>
<name>A0A3P7RL89_DIBLA</name>
<evidence type="ECO:0000313" key="2">
    <source>
        <dbReference type="EMBL" id="VDN41519.1"/>
    </source>
</evidence>
<dbReference type="EMBL" id="UYRU01101654">
    <property type="protein sequence ID" value="VDN41519.1"/>
    <property type="molecule type" value="Genomic_DNA"/>
</dbReference>
<keyword evidence="3" id="KW-1185">Reference proteome</keyword>
<dbReference type="Proteomes" id="UP000281553">
    <property type="component" value="Unassembled WGS sequence"/>
</dbReference>
<proteinExistence type="predicted"/>
<dbReference type="OrthoDB" id="10581609at2759"/>
<gene>
    <name evidence="2" type="ORF">DILT_LOCUS18572</name>
</gene>
<evidence type="ECO:0000256" key="1">
    <source>
        <dbReference type="SAM" id="MobiDB-lite"/>
    </source>
</evidence>
<organism evidence="2 3">
    <name type="scientific">Dibothriocephalus latus</name>
    <name type="common">Fish tapeworm</name>
    <name type="synonym">Diphyllobothrium latum</name>
    <dbReference type="NCBI Taxonomy" id="60516"/>
    <lineage>
        <taxon>Eukaryota</taxon>
        <taxon>Metazoa</taxon>
        <taxon>Spiralia</taxon>
        <taxon>Lophotrochozoa</taxon>
        <taxon>Platyhelminthes</taxon>
        <taxon>Cestoda</taxon>
        <taxon>Eucestoda</taxon>
        <taxon>Diphyllobothriidea</taxon>
        <taxon>Diphyllobothriidae</taxon>
        <taxon>Dibothriocephalus</taxon>
    </lineage>
</organism>
<dbReference type="AlphaFoldDB" id="A0A3P7RL89"/>
<sequence>MLESMSELVRGPLVDSLMDDHGADLIPAKERAIPDDAFPDLGPSTRKRSANQTTDLGACSKCAGLETSIHACLRYEKIRQHQLNLVSLFLISSNDGGRE</sequence>
<accession>A0A3P7RL89</accession>
<reference evidence="2 3" key="1">
    <citation type="submission" date="2018-11" db="EMBL/GenBank/DDBJ databases">
        <authorList>
            <consortium name="Pathogen Informatics"/>
        </authorList>
    </citation>
    <scope>NUCLEOTIDE SEQUENCE [LARGE SCALE GENOMIC DNA]</scope>
</reference>
<protein>
    <submittedName>
        <fullName evidence="2">Uncharacterized protein</fullName>
    </submittedName>
</protein>
<evidence type="ECO:0000313" key="3">
    <source>
        <dbReference type="Proteomes" id="UP000281553"/>
    </source>
</evidence>